<keyword evidence="2" id="KW-1185">Reference proteome</keyword>
<gene>
    <name evidence="1" type="ORF">EST38_g13897</name>
</gene>
<organism evidence="1 2">
    <name type="scientific">Candolleomyces aberdarensis</name>
    <dbReference type="NCBI Taxonomy" id="2316362"/>
    <lineage>
        <taxon>Eukaryota</taxon>
        <taxon>Fungi</taxon>
        <taxon>Dikarya</taxon>
        <taxon>Basidiomycota</taxon>
        <taxon>Agaricomycotina</taxon>
        <taxon>Agaricomycetes</taxon>
        <taxon>Agaricomycetidae</taxon>
        <taxon>Agaricales</taxon>
        <taxon>Agaricineae</taxon>
        <taxon>Psathyrellaceae</taxon>
        <taxon>Candolleomyces</taxon>
    </lineage>
</organism>
<dbReference type="SUPFAM" id="SSF52047">
    <property type="entry name" value="RNI-like"/>
    <property type="match status" value="1"/>
</dbReference>
<dbReference type="Gene3D" id="3.80.10.10">
    <property type="entry name" value="Ribonuclease Inhibitor"/>
    <property type="match status" value="1"/>
</dbReference>
<comment type="caution">
    <text evidence="1">The sequence shown here is derived from an EMBL/GenBank/DDBJ whole genome shotgun (WGS) entry which is preliminary data.</text>
</comment>
<dbReference type="Proteomes" id="UP000290288">
    <property type="component" value="Unassembled WGS sequence"/>
</dbReference>
<dbReference type="OrthoDB" id="2663142at2759"/>
<accession>A0A4V1Q1L0</accession>
<dbReference type="STRING" id="2316362.A0A4V1Q1L0"/>
<dbReference type="InterPro" id="IPR032675">
    <property type="entry name" value="LRR_dom_sf"/>
</dbReference>
<name>A0A4V1Q1L0_9AGAR</name>
<dbReference type="AlphaFoldDB" id="A0A4V1Q1L0"/>
<reference evidence="1 2" key="1">
    <citation type="submission" date="2019-01" db="EMBL/GenBank/DDBJ databases">
        <title>Draft genome sequence of Psathyrella aberdarensis IHI B618.</title>
        <authorList>
            <person name="Buettner E."/>
            <person name="Kellner H."/>
        </authorList>
    </citation>
    <scope>NUCLEOTIDE SEQUENCE [LARGE SCALE GENOMIC DNA]</scope>
    <source>
        <strain evidence="1 2">IHI B618</strain>
    </source>
</reference>
<proteinExistence type="predicted"/>
<evidence type="ECO:0000313" key="2">
    <source>
        <dbReference type="Proteomes" id="UP000290288"/>
    </source>
</evidence>
<dbReference type="EMBL" id="SDEE01001494">
    <property type="protein sequence ID" value="RXW11958.1"/>
    <property type="molecule type" value="Genomic_DNA"/>
</dbReference>
<evidence type="ECO:0000313" key="1">
    <source>
        <dbReference type="EMBL" id="RXW11958.1"/>
    </source>
</evidence>
<protein>
    <submittedName>
        <fullName evidence="1">Uncharacterized protein</fullName>
    </submittedName>
</protein>
<sequence>MSNLTQDDALVTAPSDYVTADPGPPACPLRLPPVKEVLSNYTLLTRIFSNIIPLDDRDADQATIAEERKRLLAIARVSTAFRDPALDRLWKCLGSLVPLILLIGCVRLVDGVYTISDIHIHGDQLQPSFFKYAERVRTLEISERMAIVSNDAPIDPNIYFLLSQHLGGTPLLPRLESIVLSSPTISSSTTLPLLMLLPCSSLSAVEVQGPILETAWCHRVFLPALASRASSSLKHLALKHDKEGFSGKGLWDRNILENFRELQTLSLYSPKSHSSNVMPGGLFNRLTHLRNLTLYLRSLHTAFGTSKPLNLSSLQHLSLLEEVSNPWQGSRASEFLVPSVARSLVSLTITFYQAGEWSTLGGLNKGLRACKTLKRLTLQSRHQGTWISGTKLLDFLAGFRIDDLVVNVEGLEAADNFFDRLLVLPSKWTGHTPDLASLTRIAPKAQKLQRLGIPIQSDLNPPVLKHVSSLISSESGPLGSQRSDLLHLELCDIRDPEKPSHISPHQYQIIAQYIDKLFPRLVSINLHPNSKCKDFWLSIEQLRLMYKEMRLKLSSCLARGTSH</sequence>